<sequence>MTTTTERMLPLYEAKMIHQFDHRWATYEGLHVRDVTVEEKADPSFTVLPRYWIENTEVESTLSEDWVVGFRDIARATDERTTICTNFPRAGVGNKLPILRSSDADIWVLPTILSSFAQDFVSRTKISSTSLNFFLVKQFPVLPPSILRGPTKWDHPETLLIDWIGPRVAELEYMTHEVIPASAQKLECGGPFVWNSERRSQIRAELDAAFFYLYGIVRSDVDYIMNTFPIVKRKDESVFGEFQTKRLILEAYDAMQVAIVTGVPFESTLNPPPGQGLRHPAKETVS</sequence>
<evidence type="ECO:0000313" key="2">
    <source>
        <dbReference type="Proteomes" id="UP001595773"/>
    </source>
</evidence>
<gene>
    <name evidence="1" type="ORF">ACFOW9_15985</name>
</gene>
<name>A0ABV8R7C0_9MICC</name>
<evidence type="ECO:0008006" key="3">
    <source>
        <dbReference type="Google" id="ProtNLM"/>
    </source>
</evidence>
<evidence type="ECO:0000313" key="1">
    <source>
        <dbReference type="EMBL" id="MFC4267109.1"/>
    </source>
</evidence>
<dbReference type="Proteomes" id="UP001595773">
    <property type="component" value="Unassembled WGS sequence"/>
</dbReference>
<proteinExistence type="predicted"/>
<accession>A0ABV8R7C0</accession>
<organism evidence="1 2">
    <name type="scientific">Arthrobacter cryoconiti</name>
    <dbReference type="NCBI Taxonomy" id="748907"/>
    <lineage>
        <taxon>Bacteria</taxon>
        <taxon>Bacillati</taxon>
        <taxon>Actinomycetota</taxon>
        <taxon>Actinomycetes</taxon>
        <taxon>Micrococcales</taxon>
        <taxon>Micrococcaceae</taxon>
        <taxon>Arthrobacter</taxon>
    </lineage>
</organism>
<protein>
    <recommendedName>
        <fullName evidence="3">Restriction endonuclease</fullName>
    </recommendedName>
</protein>
<comment type="caution">
    <text evidence="1">The sequence shown here is derived from an EMBL/GenBank/DDBJ whole genome shotgun (WGS) entry which is preliminary data.</text>
</comment>
<dbReference type="RefSeq" id="WP_230065684.1">
    <property type="nucleotide sequence ID" value="NZ_BAABLL010000010.1"/>
</dbReference>
<keyword evidence="2" id="KW-1185">Reference proteome</keyword>
<reference evidence="2" key="1">
    <citation type="journal article" date="2019" name="Int. J. Syst. Evol. Microbiol.">
        <title>The Global Catalogue of Microorganisms (GCM) 10K type strain sequencing project: providing services to taxonomists for standard genome sequencing and annotation.</title>
        <authorList>
            <consortium name="The Broad Institute Genomics Platform"/>
            <consortium name="The Broad Institute Genome Sequencing Center for Infectious Disease"/>
            <person name="Wu L."/>
            <person name="Ma J."/>
        </authorList>
    </citation>
    <scope>NUCLEOTIDE SEQUENCE [LARGE SCALE GENOMIC DNA]</scope>
    <source>
        <strain evidence="2">CGMCC 1.10698</strain>
    </source>
</reference>
<dbReference type="EMBL" id="JBHSCQ010000022">
    <property type="protein sequence ID" value="MFC4267109.1"/>
    <property type="molecule type" value="Genomic_DNA"/>
</dbReference>